<protein>
    <submittedName>
        <fullName evidence="2">Uncharacterized protein</fullName>
    </submittedName>
</protein>
<gene>
    <name evidence="2" type="ORF">CSSPTR1EN2_LOCUS15739</name>
</gene>
<keyword evidence="3" id="KW-1185">Reference proteome</keyword>
<dbReference type="Proteomes" id="UP001497512">
    <property type="component" value="Chromosome 3"/>
</dbReference>
<name>A0ABP0UGY2_9BRYO</name>
<organism evidence="2 3">
    <name type="scientific">Sphagnum troendelagicum</name>
    <dbReference type="NCBI Taxonomy" id="128251"/>
    <lineage>
        <taxon>Eukaryota</taxon>
        <taxon>Viridiplantae</taxon>
        <taxon>Streptophyta</taxon>
        <taxon>Embryophyta</taxon>
        <taxon>Bryophyta</taxon>
        <taxon>Sphagnophytina</taxon>
        <taxon>Sphagnopsida</taxon>
        <taxon>Sphagnales</taxon>
        <taxon>Sphagnaceae</taxon>
        <taxon>Sphagnum</taxon>
    </lineage>
</organism>
<sequence length="160" mass="17232">MCLLLMTCWIMSTGVRNYGLVQEIDIVIIGVGGTNHRVILCEDVKITATLVKKGSGEIVLERFKYLSPYVLILGNIDVIGPIEDAPMPKDTSDVVHMDIGAILHLSASSDGHDSDPASGSQGHILCRKGLLCLGLKVHVSKEYLYPTTLISALVFSVVAL</sequence>
<keyword evidence="1" id="KW-0732">Signal</keyword>
<dbReference type="EMBL" id="OZ019895">
    <property type="protein sequence ID" value="CAK9221004.1"/>
    <property type="molecule type" value="Genomic_DNA"/>
</dbReference>
<evidence type="ECO:0000313" key="2">
    <source>
        <dbReference type="EMBL" id="CAK9221004.1"/>
    </source>
</evidence>
<evidence type="ECO:0000313" key="3">
    <source>
        <dbReference type="Proteomes" id="UP001497512"/>
    </source>
</evidence>
<proteinExistence type="predicted"/>
<feature type="signal peptide" evidence="1">
    <location>
        <begin position="1"/>
        <end position="17"/>
    </location>
</feature>
<evidence type="ECO:0000256" key="1">
    <source>
        <dbReference type="SAM" id="SignalP"/>
    </source>
</evidence>
<feature type="chain" id="PRO_5045747969" evidence="1">
    <location>
        <begin position="18"/>
        <end position="160"/>
    </location>
</feature>
<reference evidence="2" key="1">
    <citation type="submission" date="2024-02" db="EMBL/GenBank/DDBJ databases">
        <authorList>
            <consortium name="ELIXIR-Norway"/>
            <consortium name="Elixir Norway"/>
        </authorList>
    </citation>
    <scope>NUCLEOTIDE SEQUENCE</scope>
</reference>
<accession>A0ABP0UGY2</accession>